<organism evidence="1 2">
    <name type="scientific">Cetraspora pellucida</name>
    <dbReference type="NCBI Taxonomy" id="1433469"/>
    <lineage>
        <taxon>Eukaryota</taxon>
        <taxon>Fungi</taxon>
        <taxon>Fungi incertae sedis</taxon>
        <taxon>Mucoromycota</taxon>
        <taxon>Glomeromycotina</taxon>
        <taxon>Glomeromycetes</taxon>
        <taxon>Diversisporales</taxon>
        <taxon>Gigasporaceae</taxon>
        <taxon>Cetraspora</taxon>
    </lineage>
</organism>
<dbReference type="Proteomes" id="UP000789366">
    <property type="component" value="Unassembled WGS sequence"/>
</dbReference>
<accession>A0ACA9MTW8</accession>
<reference evidence="1" key="1">
    <citation type="submission" date="2021-06" db="EMBL/GenBank/DDBJ databases">
        <authorList>
            <person name="Kallberg Y."/>
            <person name="Tangrot J."/>
            <person name="Rosling A."/>
        </authorList>
    </citation>
    <scope>NUCLEOTIDE SEQUENCE</scope>
    <source>
        <strain evidence="1">28 12/20/2015</strain>
    </source>
</reference>
<proteinExistence type="predicted"/>
<name>A0ACA9MTW8_9GLOM</name>
<evidence type="ECO:0000313" key="2">
    <source>
        <dbReference type="Proteomes" id="UP000789366"/>
    </source>
</evidence>
<dbReference type="EMBL" id="CAJVPW010010224">
    <property type="protein sequence ID" value="CAG8613057.1"/>
    <property type="molecule type" value="Genomic_DNA"/>
</dbReference>
<feature type="non-terminal residue" evidence="1">
    <location>
        <position position="147"/>
    </location>
</feature>
<evidence type="ECO:0000313" key="1">
    <source>
        <dbReference type="EMBL" id="CAG8613057.1"/>
    </source>
</evidence>
<protein>
    <submittedName>
        <fullName evidence="1">17789_t:CDS:1</fullName>
    </submittedName>
</protein>
<gene>
    <name evidence="1" type="ORF">SPELUC_LOCUS7570</name>
</gene>
<comment type="caution">
    <text evidence="1">The sequence shown here is derived from an EMBL/GenBank/DDBJ whole genome shotgun (WGS) entry which is preliminary data.</text>
</comment>
<keyword evidence="2" id="KW-1185">Reference proteome</keyword>
<sequence length="147" mass="16020">MTKPSSLKDVSNIKASIPTESSHIPSLEDMIKGSDENDDYYGITDESLCLLCKLDHDDDNGIGGRYEVGSYYIKCEQHGIEIETIRPRYITYWDNNLEGIRIISCEGIAIIGLRGVTIISYGGSSVITRGGGIISLEGDVGIISLES</sequence>